<comment type="subcellular location">
    <subcellularLocation>
        <location evidence="2">Cytoplasm</location>
    </subcellularLocation>
</comment>
<dbReference type="Proteomes" id="UP000241209">
    <property type="component" value="Unassembled WGS sequence"/>
</dbReference>
<protein>
    <recommendedName>
        <fullName evidence="1 2">Type VII secretion system accessory factor EsaB</fullName>
    </recommendedName>
</protein>
<name>A0A2T4PQM7_9STAP</name>
<evidence type="ECO:0000256" key="1">
    <source>
        <dbReference type="ARBA" id="ARBA00020818"/>
    </source>
</evidence>
<dbReference type="PIRSF" id="PIRSF037793">
    <property type="entry name" value="DUF_ubiquitin-like_YukD"/>
    <property type="match status" value="1"/>
</dbReference>
<comment type="caution">
    <text evidence="3">The sequence shown here is derived from an EMBL/GenBank/DDBJ whole genome shotgun (WGS) entry which is preliminary data.</text>
</comment>
<organism evidence="3 4">
    <name type="scientific">Mammaliicoccus vitulinus</name>
    <dbReference type="NCBI Taxonomy" id="71237"/>
    <lineage>
        <taxon>Bacteria</taxon>
        <taxon>Bacillati</taxon>
        <taxon>Bacillota</taxon>
        <taxon>Bacilli</taxon>
        <taxon>Bacillales</taxon>
        <taxon>Staphylococcaceae</taxon>
        <taxon>Mammaliicoccus</taxon>
    </lineage>
</organism>
<proteinExistence type="inferred from homology"/>
<keyword evidence="2" id="KW-0963">Cytoplasm</keyword>
<dbReference type="InterPro" id="IPR024962">
    <property type="entry name" value="YukD-like"/>
</dbReference>
<dbReference type="RefSeq" id="WP_107557339.1">
    <property type="nucleotide sequence ID" value="NZ_CANQVP010000041.1"/>
</dbReference>
<comment type="similarity">
    <text evidence="2">Belongs to the EsaB family.</text>
</comment>
<dbReference type="InterPro" id="IPR014921">
    <property type="entry name" value="EsaB"/>
</dbReference>
<dbReference type="EMBL" id="PZFK01000034">
    <property type="protein sequence ID" value="PTI28142.1"/>
    <property type="molecule type" value="Genomic_DNA"/>
</dbReference>
<dbReference type="Pfam" id="PF08817">
    <property type="entry name" value="YukD"/>
    <property type="match status" value="1"/>
</dbReference>
<reference evidence="3 4" key="1">
    <citation type="journal article" date="2016" name="Front. Microbiol.">
        <title>Comprehensive Phylogenetic Analysis of Bovine Non-aureus Staphylococci Species Based on Whole-Genome Sequencing.</title>
        <authorList>
            <person name="Naushad S."/>
            <person name="Barkema H.W."/>
            <person name="Luby C."/>
            <person name="Condas L.A."/>
            <person name="Nobrega D.B."/>
            <person name="Carson D.A."/>
            <person name="De Buck J."/>
        </authorList>
    </citation>
    <scope>NUCLEOTIDE SEQUENCE [LARGE SCALE GENOMIC DNA]</scope>
    <source>
        <strain evidence="3 4">SNUC 2204</strain>
    </source>
</reference>
<accession>A0A2T4PQM7</accession>
<evidence type="ECO:0000256" key="2">
    <source>
        <dbReference type="PIRNR" id="PIRNR037793"/>
    </source>
</evidence>
<gene>
    <name evidence="3" type="ORF">BU072_12260</name>
</gene>
<dbReference type="AlphaFoldDB" id="A0A2T4PQM7"/>
<evidence type="ECO:0000313" key="3">
    <source>
        <dbReference type="EMBL" id="PTI28142.1"/>
    </source>
</evidence>
<dbReference type="Gene3D" id="3.10.20.90">
    <property type="entry name" value="Phosphatidylinositol 3-kinase Catalytic Subunit, Chain A, domain 1"/>
    <property type="match status" value="1"/>
</dbReference>
<sequence>MDQHIKVTFDFTNYNHGSYDLAVPIYLPIKTLIPLVLDSLDIDIYNLKIQIKVMTKQQLLVENDRLIDFQIADGDILKIL</sequence>
<evidence type="ECO:0000313" key="4">
    <source>
        <dbReference type="Proteomes" id="UP000241209"/>
    </source>
</evidence>
<dbReference type="GO" id="GO:0005737">
    <property type="term" value="C:cytoplasm"/>
    <property type="evidence" value="ECO:0007669"/>
    <property type="project" value="UniProtKB-SubCell"/>
</dbReference>
<keyword evidence="2" id="KW-0843">Virulence</keyword>